<comment type="caution">
    <text evidence="9">The sequence shown here is derived from an EMBL/GenBank/DDBJ whole genome shotgun (WGS) entry which is preliminary data.</text>
</comment>
<evidence type="ECO:0008006" key="11">
    <source>
        <dbReference type="Google" id="ProtNLM"/>
    </source>
</evidence>
<evidence type="ECO:0000256" key="3">
    <source>
        <dbReference type="ARBA" id="ARBA00022692"/>
    </source>
</evidence>
<evidence type="ECO:0000256" key="8">
    <source>
        <dbReference type="ARBA" id="ARBA00023136"/>
    </source>
</evidence>
<keyword evidence="2" id="KW-0349">Heme</keyword>
<keyword evidence="3" id="KW-0812">Transmembrane</keyword>
<evidence type="ECO:0000256" key="6">
    <source>
        <dbReference type="ARBA" id="ARBA00023002"/>
    </source>
</evidence>
<keyword evidence="7" id="KW-0408">Iron</keyword>
<dbReference type="InterPro" id="IPR050665">
    <property type="entry name" value="Cytochrome_P450_Monooxygen"/>
</dbReference>
<dbReference type="GO" id="GO:0016020">
    <property type="term" value="C:membrane"/>
    <property type="evidence" value="ECO:0007669"/>
    <property type="project" value="UniProtKB-SubCell"/>
</dbReference>
<proteinExistence type="predicted"/>
<evidence type="ECO:0000313" key="9">
    <source>
        <dbReference type="EMBL" id="KAJ3843000.1"/>
    </source>
</evidence>
<dbReference type="InterPro" id="IPR001128">
    <property type="entry name" value="Cyt_P450"/>
</dbReference>
<dbReference type="SUPFAM" id="SSF48264">
    <property type="entry name" value="Cytochrome P450"/>
    <property type="match status" value="1"/>
</dbReference>
<protein>
    <recommendedName>
        <fullName evidence="11">Cytochrome P450</fullName>
    </recommendedName>
</protein>
<organism evidence="9 10">
    <name type="scientific">Lentinula raphanica</name>
    <dbReference type="NCBI Taxonomy" id="153919"/>
    <lineage>
        <taxon>Eukaryota</taxon>
        <taxon>Fungi</taxon>
        <taxon>Dikarya</taxon>
        <taxon>Basidiomycota</taxon>
        <taxon>Agaricomycotina</taxon>
        <taxon>Agaricomycetes</taxon>
        <taxon>Agaricomycetidae</taxon>
        <taxon>Agaricales</taxon>
        <taxon>Marasmiineae</taxon>
        <taxon>Omphalotaceae</taxon>
        <taxon>Lentinula</taxon>
    </lineage>
</organism>
<evidence type="ECO:0000256" key="5">
    <source>
        <dbReference type="ARBA" id="ARBA00022989"/>
    </source>
</evidence>
<evidence type="ECO:0000256" key="2">
    <source>
        <dbReference type="ARBA" id="ARBA00022617"/>
    </source>
</evidence>
<dbReference type="GO" id="GO:0020037">
    <property type="term" value="F:heme binding"/>
    <property type="evidence" value="ECO:0007669"/>
    <property type="project" value="InterPro"/>
</dbReference>
<dbReference type="PANTHER" id="PTHR24282:SF211">
    <property type="entry name" value="CYTOCHROME P450-RELATED"/>
    <property type="match status" value="1"/>
</dbReference>
<dbReference type="GO" id="GO:0016705">
    <property type="term" value="F:oxidoreductase activity, acting on paired donors, with incorporation or reduction of molecular oxygen"/>
    <property type="evidence" value="ECO:0007669"/>
    <property type="project" value="InterPro"/>
</dbReference>
<keyword evidence="10" id="KW-1185">Reference proteome</keyword>
<dbReference type="PANTHER" id="PTHR24282">
    <property type="entry name" value="CYTOCHROME P450 FAMILY MEMBER"/>
    <property type="match status" value="1"/>
</dbReference>
<dbReference type="Gene3D" id="1.10.630.10">
    <property type="entry name" value="Cytochrome P450"/>
    <property type="match status" value="1"/>
</dbReference>
<dbReference type="Pfam" id="PF00067">
    <property type="entry name" value="p450"/>
    <property type="match status" value="1"/>
</dbReference>
<evidence type="ECO:0000256" key="4">
    <source>
        <dbReference type="ARBA" id="ARBA00022723"/>
    </source>
</evidence>
<dbReference type="Proteomes" id="UP001163846">
    <property type="component" value="Unassembled WGS sequence"/>
</dbReference>
<keyword evidence="4" id="KW-0479">Metal-binding</keyword>
<dbReference type="InterPro" id="IPR036396">
    <property type="entry name" value="Cyt_P450_sf"/>
</dbReference>
<dbReference type="EMBL" id="MU805988">
    <property type="protein sequence ID" value="KAJ3843000.1"/>
    <property type="molecule type" value="Genomic_DNA"/>
</dbReference>
<dbReference type="GO" id="GO:0005506">
    <property type="term" value="F:iron ion binding"/>
    <property type="evidence" value="ECO:0007669"/>
    <property type="project" value="InterPro"/>
</dbReference>
<evidence type="ECO:0000256" key="1">
    <source>
        <dbReference type="ARBA" id="ARBA00004370"/>
    </source>
</evidence>
<name>A0AA38UIY5_9AGAR</name>
<evidence type="ECO:0000256" key="7">
    <source>
        <dbReference type="ARBA" id="ARBA00023004"/>
    </source>
</evidence>
<keyword evidence="8" id="KW-0472">Membrane</keyword>
<reference evidence="9" key="1">
    <citation type="submission" date="2022-08" db="EMBL/GenBank/DDBJ databases">
        <authorList>
            <consortium name="DOE Joint Genome Institute"/>
            <person name="Min B."/>
            <person name="Riley R."/>
            <person name="Sierra-Patev S."/>
            <person name="Naranjo-Ortiz M."/>
            <person name="Looney B."/>
            <person name="Konkel Z."/>
            <person name="Slot J.C."/>
            <person name="Sakamoto Y."/>
            <person name="Steenwyk J.L."/>
            <person name="Rokas A."/>
            <person name="Carro J."/>
            <person name="Camarero S."/>
            <person name="Ferreira P."/>
            <person name="Molpeceres G."/>
            <person name="Ruiz-Duenas F.J."/>
            <person name="Serrano A."/>
            <person name="Henrissat B."/>
            <person name="Drula E."/>
            <person name="Hughes K.W."/>
            <person name="Mata J.L."/>
            <person name="Ishikawa N.K."/>
            <person name="Vargas-Isla R."/>
            <person name="Ushijima S."/>
            <person name="Smith C.A."/>
            <person name="Ahrendt S."/>
            <person name="Andreopoulos W."/>
            <person name="He G."/>
            <person name="Labutti K."/>
            <person name="Lipzen A."/>
            <person name="Ng V."/>
            <person name="Sandor L."/>
            <person name="Barry K."/>
            <person name="Martinez A.T."/>
            <person name="Xiao Y."/>
            <person name="Gibbons J.G."/>
            <person name="Terashima K."/>
            <person name="Hibbett D.S."/>
            <person name="Grigoriev I.V."/>
        </authorList>
    </citation>
    <scope>NUCLEOTIDE SEQUENCE</scope>
    <source>
        <strain evidence="9">TFB9207</strain>
    </source>
</reference>
<evidence type="ECO:0000313" key="10">
    <source>
        <dbReference type="Proteomes" id="UP001163846"/>
    </source>
</evidence>
<dbReference type="GO" id="GO:0004497">
    <property type="term" value="F:monooxygenase activity"/>
    <property type="evidence" value="ECO:0007669"/>
    <property type="project" value="InterPro"/>
</dbReference>
<gene>
    <name evidence="9" type="ORF">F5878DRAFT_528733</name>
</gene>
<keyword evidence="6" id="KW-0560">Oxidoreductase</keyword>
<accession>A0AA38UIY5</accession>
<keyword evidence="5" id="KW-1133">Transmembrane helix</keyword>
<comment type="subcellular location">
    <subcellularLocation>
        <location evidence="1">Membrane</location>
    </subcellularLocation>
</comment>
<sequence length="433" mass="48817">MYLLFLLCAIVTALGLITTITLTLFFSRNSYPSTKQHTSPRAIMNLLDPKLSIHNLLSSRFLANQRLLHAFNLSNTFVSPDLRTHHMFVGRMKDLIRAQSRHGHWGAFLHVARQAVESELDHCAKGRETPPSRSFAELVQIVTFKTILIGLLDPDRDMETIDTEDVRVSATLITKLWAMSKMKKSGSVPSAAPSSDDTSTTPIIDELATLNHHLRQLLPDLDKYPNPVDFIIPTWETLWRLVATSLAHVYDQEEYRRSFQELLENPTPERFSTAQVTPRTCWIINETLRLHPPSRHISRSFSIEQHPLRQFLQGLLPKFTRDIFSLDSSPIRSEVAAIKVVHLSTDIWGTDALEFNPKRWGEYTGSANVPTLFAFGYGPLMCVGKNWAPMAAALIVGAILEGVKEGGLEIHGTTVIGGRSDWVGWCVQDRERC</sequence>
<dbReference type="AlphaFoldDB" id="A0AA38UIY5"/>